<proteinExistence type="predicted"/>
<dbReference type="EMBL" id="FODO01000052">
    <property type="protein sequence ID" value="SEP13352.1"/>
    <property type="molecule type" value="Genomic_DNA"/>
</dbReference>
<name>A0A1H8VD00_9PROT</name>
<dbReference type="OrthoDB" id="8432393at2"/>
<organism evidence="2 3">
    <name type="scientific">Nitrosomonas oligotropha</name>
    <dbReference type="NCBI Taxonomy" id="42354"/>
    <lineage>
        <taxon>Bacteria</taxon>
        <taxon>Pseudomonadati</taxon>
        <taxon>Pseudomonadota</taxon>
        <taxon>Betaproteobacteria</taxon>
        <taxon>Nitrosomonadales</taxon>
        <taxon>Nitrosomonadaceae</taxon>
        <taxon>Nitrosomonas</taxon>
    </lineage>
</organism>
<dbReference type="RefSeq" id="WP_090315350.1">
    <property type="nucleotide sequence ID" value="NZ_FODO01000052.1"/>
</dbReference>
<dbReference type="Proteomes" id="UP000198814">
    <property type="component" value="Unassembled WGS sequence"/>
</dbReference>
<gene>
    <name evidence="2" type="ORF">SAMN05216333_1521</name>
</gene>
<feature type="domain" description="GGDEF" evidence="1">
    <location>
        <begin position="346"/>
        <end position="460"/>
    </location>
</feature>
<reference evidence="3" key="1">
    <citation type="submission" date="2016-10" db="EMBL/GenBank/DDBJ databases">
        <authorList>
            <person name="Varghese N."/>
            <person name="Submissions S."/>
        </authorList>
    </citation>
    <scope>NUCLEOTIDE SEQUENCE [LARGE SCALE GENOMIC DNA]</scope>
    <source>
        <strain evidence="3">Nm76</strain>
    </source>
</reference>
<dbReference type="STRING" id="42354.SAMN05216333_1521"/>
<evidence type="ECO:0000313" key="2">
    <source>
        <dbReference type="EMBL" id="SEP13352.1"/>
    </source>
</evidence>
<dbReference type="PROSITE" id="PS50887">
    <property type="entry name" value="GGDEF"/>
    <property type="match status" value="1"/>
</dbReference>
<dbReference type="Pfam" id="PF18551">
    <property type="entry name" value="TackOD1"/>
    <property type="match status" value="1"/>
</dbReference>
<evidence type="ECO:0000259" key="1">
    <source>
        <dbReference type="PROSITE" id="PS50887"/>
    </source>
</evidence>
<dbReference type="InterPro" id="IPR040572">
    <property type="entry name" value="TackOD1"/>
</dbReference>
<dbReference type="InterPro" id="IPR043128">
    <property type="entry name" value="Rev_trsase/Diguanyl_cyclase"/>
</dbReference>
<dbReference type="AlphaFoldDB" id="A0A1H8VD00"/>
<keyword evidence="3" id="KW-1185">Reference proteome</keyword>
<dbReference type="Gene3D" id="3.30.70.270">
    <property type="match status" value="1"/>
</dbReference>
<dbReference type="Pfam" id="PF00990">
    <property type="entry name" value="GGDEF"/>
    <property type="match status" value="1"/>
</dbReference>
<dbReference type="SUPFAM" id="SSF55073">
    <property type="entry name" value="Nucleotide cyclase"/>
    <property type="match status" value="1"/>
</dbReference>
<evidence type="ECO:0000313" key="3">
    <source>
        <dbReference type="Proteomes" id="UP000198814"/>
    </source>
</evidence>
<protein>
    <submittedName>
        <fullName evidence="2">GGDEF domain-containing protein, diguanylate cyclase (C-di-GMP synthetase) or its enzymatically inactive variants</fullName>
    </submittedName>
</protein>
<sequence length="460" mass="53203">MLIFFSLEKTDLLDPYQDLFEIYHFGDFSDWEKKKIIPSAFVIAGNDKQYTASILAKIRRDDEVFASLCFAADPVAASDNLLLDGQLPQPPVLLEAVNQVESLLKSLKGNETYITHQGRLIKYLWLRPDFILQPHHEWQNPRFYRYPLLEALSQDRSDSFEWLRNLANNKIIEPLTMLDRQRECAYCRSAHLSFIDVCPNCQSIDIKLQASLHCFTCGCVDVQDKFMHSGTLVCPKCHTHLRHIGSDYDRPIENYRCQSCSHSFIEGDVQVRCAMCEKEMQPGELILNEVHSWRLSDKGRTVAFRGEVFDLSSGFDQLDFISRELFLHDLDWQMVTSRRYPNVHFSLFGIYFANLPDLVELFNHARLLQMLEAFAQRLRSLLRTPDLSTRTSENMLWLLLPNTDEQGLQGFQKRIESSMNVLLEESEHKLDFRFIGISSQNIPAKESAPLLLARLAGELL</sequence>
<dbReference type="InterPro" id="IPR029787">
    <property type="entry name" value="Nucleotide_cyclase"/>
</dbReference>
<dbReference type="InterPro" id="IPR000160">
    <property type="entry name" value="GGDEF_dom"/>
</dbReference>
<accession>A0A1H8VD00</accession>